<dbReference type="PANTHER" id="PTHR11352">
    <property type="entry name" value="PROLIFERATING CELL NUCLEAR ANTIGEN"/>
    <property type="match status" value="1"/>
</dbReference>
<feature type="domain" description="Proliferating cell nuclear antigen PCNA N-terminal" evidence="3">
    <location>
        <begin position="2"/>
        <end position="101"/>
    </location>
</feature>
<reference evidence="5" key="1">
    <citation type="submission" date="2019-08" db="EMBL/GenBank/DDBJ databases">
        <authorList>
            <person name="Kucharzyk K."/>
            <person name="Murdoch R.W."/>
            <person name="Higgins S."/>
            <person name="Loffler F."/>
        </authorList>
    </citation>
    <scope>NUCLEOTIDE SEQUENCE</scope>
</reference>
<dbReference type="Gene3D" id="3.70.10.10">
    <property type="match status" value="1"/>
</dbReference>
<dbReference type="CDD" id="cd00577">
    <property type="entry name" value="PCNA"/>
    <property type="match status" value="1"/>
</dbReference>
<name>A0A644UUU8_9ZZZZ</name>
<evidence type="ECO:0000256" key="2">
    <source>
        <dbReference type="ARBA" id="ARBA00023125"/>
    </source>
</evidence>
<gene>
    <name evidence="5" type="ORF">SDC9_28613</name>
</gene>
<dbReference type="GO" id="GO:0006272">
    <property type="term" value="P:leading strand elongation"/>
    <property type="evidence" value="ECO:0007669"/>
    <property type="project" value="TreeGrafter"/>
</dbReference>
<keyword evidence="2" id="KW-0238">DNA-binding</keyword>
<organism evidence="5">
    <name type="scientific">bioreactor metagenome</name>
    <dbReference type="NCBI Taxonomy" id="1076179"/>
    <lineage>
        <taxon>unclassified sequences</taxon>
        <taxon>metagenomes</taxon>
        <taxon>ecological metagenomes</taxon>
    </lineage>
</organism>
<dbReference type="GO" id="GO:0006275">
    <property type="term" value="P:regulation of DNA replication"/>
    <property type="evidence" value="ECO:0007669"/>
    <property type="project" value="InterPro"/>
</dbReference>
<dbReference type="AlphaFoldDB" id="A0A644UUU8"/>
<dbReference type="InterPro" id="IPR022649">
    <property type="entry name" value="Pr_cel_nuc_antig_C"/>
</dbReference>
<accession>A0A644UUU8</accession>
<dbReference type="PRINTS" id="PR00339">
    <property type="entry name" value="PCNACYCLIN"/>
</dbReference>
<dbReference type="GO" id="GO:0003677">
    <property type="term" value="F:DNA binding"/>
    <property type="evidence" value="ECO:0007669"/>
    <property type="project" value="UniProtKB-KW"/>
</dbReference>
<dbReference type="InterPro" id="IPR046938">
    <property type="entry name" value="DNA_clamp_sf"/>
</dbReference>
<evidence type="ECO:0000256" key="1">
    <source>
        <dbReference type="ARBA" id="ARBA00010462"/>
    </source>
</evidence>
<dbReference type="InterPro" id="IPR022648">
    <property type="entry name" value="Pr_cel_nuc_antig_N"/>
</dbReference>
<dbReference type="Pfam" id="PF02747">
    <property type="entry name" value="PCNA_C"/>
    <property type="match status" value="1"/>
</dbReference>
<comment type="similarity">
    <text evidence="1">Belongs to the PCNA family.</text>
</comment>
<dbReference type="SUPFAM" id="SSF55979">
    <property type="entry name" value="DNA clamp"/>
    <property type="match status" value="2"/>
</dbReference>
<protein>
    <submittedName>
        <fullName evidence="5">Uncharacterized protein</fullName>
    </submittedName>
</protein>
<sequence length="247" mass="26832">MLKATIEADIFRETIDAVSALVNECRLHVDEKGIRTITVDTSNVAMVSLELSASAFLTFAAEPCEIGLDIEKIRSMMSMIGKTDIVSLELDDSGKKLKISFGGYEYSITLLDTKTIRKDPNAPNLNLPATLEVPGVMFNDAIKASAMVSDKISLAVSAETCVFTMNADGDSDRIKRELSGEDVHYITCADAKSLFSLDYLKDMGKSISRADKVQIRLGTDHPVQFSFVYAGGKGSVGYLLAPRIEAD</sequence>
<dbReference type="PANTHER" id="PTHR11352:SF0">
    <property type="entry name" value="PROLIFERATING CELL NUCLEAR ANTIGEN"/>
    <property type="match status" value="1"/>
</dbReference>
<evidence type="ECO:0000313" key="5">
    <source>
        <dbReference type="EMBL" id="MPL82664.1"/>
    </source>
</evidence>
<evidence type="ECO:0000259" key="4">
    <source>
        <dbReference type="Pfam" id="PF02747"/>
    </source>
</evidence>
<dbReference type="NCBIfam" id="NF002222">
    <property type="entry name" value="PRK01115.1-5"/>
    <property type="match status" value="1"/>
</dbReference>
<dbReference type="EMBL" id="VSSQ01000165">
    <property type="protein sequence ID" value="MPL82664.1"/>
    <property type="molecule type" value="Genomic_DNA"/>
</dbReference>
<proteinExistence type="inferred from homology"/>
<dbReference type="GO" id="GO:0030337">
    <property type="term" value="F:DNA polymerase processivity factor activity"/>
    <property type="evidence" value="ECO:0007669"/>
    <property type="project" value="InterPro"/>
</dbReference>
<dbReference type="HAMAP" id="MF_00317">
    <property type="entry name" value="DNApol_clamp_arch"/>
    <property type="match status" value="1"/>
</dbReference>
<evidence type="ECO:0000259" key="3">
    <source>
        <dbReference type="Pfam" id="PF00705"/>
    </source>
</evidence>
<feature type="domain" description="Proliferating cell nuclear antigen PCNA C-terminal" evidence="4">
    <location>
        <begin position="123"/>
        <end position="242"/>
    </location>
</feature>
<dbReference type="Pfam" id="PF00705">
    <property type="entry name" value="PCNA_N"/>
    <property type="match status" value="1"/>
</dbReference>
<comment type="caution">
    <text evidence="5">The sequence shown here is derived from an EMBL/GenBank/DDBJ whole genome shotgun (WGS) entry which is preliminary data.</text>
</comment>
<dbReference type="InterPro" id="IPR000730">
    <property type="entry name" value="Pr_cel_nuc_antig"/>
</dbReference>